<keyword evidence="9" id="KW-0966">Cell projection</keyword>
<dbReference type="PANTHER" id="PTHR30033">
    <property type="entry name" value="FLAGELLAR HOOK-ASSOCIATED PROTEIN 1"/>
    <property type="match status" value="1"/>
</dbReference>
<dbReference type="NCBIfam" id="TIGR02492">
    <property type="entry name" value="flgK_ends"/>
    <property type="match status" value="1"/>
</dbReference>
<evidence type="ECO:0000259" key="7">
    <source>
        <dbReference type="Pfam" id="PF06429"/>
    </source>
</evidence>
<dbReference type="InterPro" id="IPR053927">
    <property type="entry name" value="FlgK_helical"/>
</dbReference>
<evidence type="ECO:0000256" key="5">
    <source>
        <dbReference type="ARBA" id="ARBA00022525"/>
    </source>
</evidence>
<protein>
    <recommendedName>
        <fullName evidence="4">Flagellar hook-associated protein 1</fullName>
    </recommendedName>
</protein>
<dbReference type="PANTHER" id="PTHR30033:SF1">
    <property type="entry name" value="FLAGELLAR HOOK-ASSOCIATED PROTEIN 1"/>
    <property type="match status" value="1"/>
</dbReference>
<evidence type="ECO:0000313" key="10">
    <source>
        <dbReference type="Proteomes" id="UP000199372"/>
    </source>
</evidence>
<feature type="domain" description="Flagellar hook-associated protein FlgK helical" evidence="8">
    <location>
        <begin position="87"/>
        <end position="310"/>
    </location>
</feature>
<dbReference type="Proteomes" id="UP000199372">
    <property type="component" value="Unassembled WGS sequence"/>
</dbReference>
<dbReference type="InterPro" id="IPR010930">
    <property type="entry name" value="Flg_bb/hook_C_dom"/>
</dbReference>
<dbReference type="InterPro" id="IPR002371">
    <property type="entry name" value="FlgK"/>
</dbReference>
<keyword evidence="9" id="KW-0969">Cilium</keyword>
<dbReference type="GO" id="GO:0044780">
    <property type="term" value="P:bacterial-type flagellum assembly"/>
    <property type="evidence" value="ECO:0007669"/>
    <property type="project" value="InterPro"/>
</dbReference>
<comment type="similarity">
    <text evidence="3">Belongs to the flagella basal body rod proteins family.</text>
</comment>
<keyword evidence="9" id="KW-0282">Flagellum</keyword>
<evidence type="ECO:0000259" key="8">
    <source>
        <dbReference type="Pfam" id="PF22638"/>
    </source>
</evidence>
<evidence type="ECO:0000256" key="4">
    <source>
        <dbReference type="ARBA" id="ARBA00016244"/>
    </source>
</evidence>
<reference evidence="10" key="1">
    <citation type="submission" date="2016-10" db="EMBL/GenBank/DDBJ databases">
        <authorList>
            <person name="Varghese N."/>
            <person name="Submissions S."/>
        </authorList>
    </citation>
    <scope>NUCLEOTIDE SEQUENCE [LARGE SCALE GENOMIC DNA]</scope>
    <source>
        <strain evidence="10">DSM 26893</strain>
    </source>
</reference>
<proteinExistence type="inferred from homology"/>
<keyword evidence="5" id="KW-0964">Secreted</keyword>
<keyword evidence="10" id="KW-1185">Reference proteome</keyword>
<gene>
    <name evidence="9" type="ORF">SAMN04488011_103250</name>
</gene>
<comment type="subcellular location">
    <subcellularLocation>
        <location evidence="1">Bacterial flagellum</location>
    </subcellularLocation>
    <subcellularLocation>
        <location evidence="2">Secreted</location>
    </subcellularLocation>
</comment>
<evidence type="ECO:0000256" key="6">
    <source>
        <dbReference type="ARBA" id="ARBA00023143"/>
    </source>
</evidence>
<name>A0A1H8FA26_9RHOB</name>
<evidence type="ECO:0000256" key="3">
    <source>
        <dbReference type="ARBA" id="ARBA00009677"/>
    </source>
</evidence>
<dbReference type="GO" id="GO:0005576">
    <property type="term" value="C:extracellular region"/>
    <property type="evidence" value="ECO:0007669"/>
    <property type="project" value="UniProtKB-SubCell"/>
</dbReference>
<evidence type="ECO:0000313" key="9">
    <source>
        <dbReference type="EMBL" id="SEN28067.1"/>
    </source>
</evidence>
<sequence length="481" mass="48261">MAISNALNNAISGLGAAGRSAQVVSSNIANALTPGYGKREVDLASRALTGGVTVAGVTRASDPALLAERRASDAAVAGGDSKVTGLQRLADAMGEPGSPQSIPGRVAALSGLLTEAASQPASQPRLNALLDGARALAGSLNAASETVQSVRLDADRSISAQVDRLNTSLVRVDTLNGDILRARVQGNDVNGLLDARQAEIDSIAGIVPLRELPRPNGGVALITTGGALLLDDRPAEIGFSQAGAMSPGDALGGSLSGLSINGLPIDMTRNSGRMAGGSLQAAFDLRDRTGVAAQAQLDGLARELIARVSAAGVDPTVAAGAPALFTDAGAAFAPANEVGLAGRVALNAAADPAQGGAVWRLRDGLGAAAPGPQGDARLLNALGAALGASQPAASAALGTGSFSLGGQADQVASSQGSSLFRAEQDRTFALSRSSELIARELEQGVDTDAELQTLLLVEQIYTANTRVIQAADSMLQQLLEI</sequence>
<keyword evidence="6" id="KW-0975">Bacterial flagellum</keyword>
<dbReference type="Pfam" id="PF22638">
    <property type="entry name" value="FlgK_D1"/>
    <property type="match status" value="1"/>
</dbReference>
<dbReference type="GO" id="GO:0009424">
    <property type="term" value="C:bacterial-type flagellum hook"/>
    <property type="evidence" value="ECO:0007669"/>
    <property type="project" value="InterPro"/>
</dbReference>
<dbReference type="GO" id="GO:0005198">
    <property type="term" value="F:structural molecule activity"/>
    <property type="evidence" value="ECO:0007669"/>
    <property type="project" value="InterPro"/>
</dbReference>
<feature type="domain" description="Flagellar basal-body/hook protein C-terminal" evidence="7">
    <location>
        <begin position="444"/>
        <end position="480"/>
    </location>
</feature>
<organism evidence="9 10">
    <name type="scientific">Palleronia pelagia</name>
    <dbReference type="NCBI Taxonomy" id="387096"/>
    <lineage>
        <taxon>Bacteria</taxon>
        <taxon>Pseudomonadati</taxon>
        <taxon>Pseudomonadota</taxon>
        <taxon>Alphaproteobacteria</taxon>
        <taxon>Rhodobacterales</taxon>
        <taxon>Roseobacteraceae</taxon>
        <taxon>Palleronia</taxon>
    </lineage>
</organism>
<evidence type="ECO:0000256" key="1">
    <source>
        <dbReference type="ARBA" id="ARBA00004365"/>
    </source>
</evidence>
<accession>A0A1H8FA26</accession>
<dbReference type="Pfam" id="PF06429">
    <property type="entry name" value="Flg_bbr_C"/>
    <property type="match status" value="1"/>
</dbReference>
<dbReference type="AlphaFoldDB" id="A0A1H8FA26"/>
<dbReference type="EMBL" id="FOCM01000003">
    <property type="protein sequence ID" value="SEN28067.1"/>
    <property type="molecule type" value="Genomic_DNA"/>
</dbReference>
<evidence type="ECO:0000256" key="2">
    <source>
        <dbReference type="ARBA" id="ARBA00004613"/>
    </source>
</evidence>